<dbReference type="Pfam" id="PF12146">
    <property type="entry name" value="Hydrolase_4"/>
    <property type="match status" value="1"/>
</dbReference>
<dbReference type="GO" id="GO:0052689">
    <property type="term" value="F:carboxylic ester hydrolase activity"/>
    <property type="evidence" value="ECO:0007669"/>
    <property type="project" value="TreeGrafter"/>
</dbReference>
<evidence type="ECO:0000313" key="2">
    <source>
        <dbReference type="EMBL" id="AWV88089.1"/>
    </source>
</evidence>
<dbReference type="AlphaFoldDB" id="A0A2Z4FGM4"/>
<organism evidence="2 3">
    <name type="scientific">Bradymonas sediminis</name>
    <dbReference type="NCBI Taxonomy" id="1548548"/>
    <lineage>
        <taxon>Bacteria</taxon>
        <taxon>Deltaproteobacteria</taxon>
        <taxon>Bradymonadales</taxon>
        <taxon>Bradymonadaceae</taxon>
        <taxon>Bradymonas</taxon>
    </lineage>
</organism>
<name>A0A2Z4FGM4_9DELT</name>
<reference evidence="2 3" key="1">
    <citation type="submission" date="2018-06" db="EMBL/GenBank/DDBJ databases">
        <title>Lujinxingia sediminis gen. nov. sp. nov., a new facultative anaerobic member of the class Deltaproteobacteria, and proposal of Lujinxingaceae fam. nov.</title>
        <authorList>
            <person name="Guo L.-Y."/>
            <person name="Li C.-M."/>
            <person name="Wang S."/>
            <person name="Du Z.-J."/>
        </authorList>
    </citation>
    <scope>NUCLEOTIDE SEQUENCE [LARGE SCALE GENOMIC DNA]</scope>
    <source>
        <strain evidence="2 3">FA350</strain>
    </source>
</reference>
<dbReference type="InterPro" id="IPR029058">
    <property type="entry name" value="AB_hydrolase_fold"/>
</dbReference>
<dbReference type="RefSeq" id="WP_111331519.1">
    <property type="nucleotide sequence ID" value="NZ_CP030032.1"/>
</dbReference>
<dbReference type="SUPFAM" id="SSF53474">
    <property type="entry name" value="alpha/beta-Hydrolases"/>
    <property type="match status" value="1"/>
</dbReference>
<dbReference type="PANTHER" id="PTHR43265:SF1">
    <property type="entry name" value="ESTERASE ESTD"/>
    <property type="match status" value="1"/>
</dbReference>
<feature type="compositionally biased region" description="Acidic residues" evidence="1">
    <location>
        <begin position="56"/>
        <end position="66"/>
    </location>
</feature>
<dbReference type="Proteomes" id="UP000249799">
    <property type="component" value="Chromosome"/>
</dbReference>
<protein>
    <submittedName>
        <fullName evidence="2">Uncharacterized protein</fullName>
    </submittedName>
</protein>
<evidence type="ECO:0000313" key="3">
    <source>
        <dbReference type="Proteomes" id="UP000249799"/>
    </source>
</evidence>
<dbReference type="Gene3D" id="3.40.50.1820">
    <property type="entry name" value="alpha/beta hydrolase"/>
    <property type="match status" value="1"/>
</dbReference>
<dbReference type="InterPro" id="IPR053145">
    <property type="entry name" value="AB_hydrolase_Est10"/>
</dbReference>
<evidence type="ECO:0000256" key="1">
    <source>
        <dbReference type="SAM" id="MobiDB-lite"/>
    </source>
</evidence>
<accession>A0A2Z4FGM4</accession>
<proteinExistence type="predicted"/>
<dbReference type="KEGG" id="bsed:DN745_01570"/>
<keyword evidence="3" id="KW-1185">Reference proteome</keyword>
<feature type="region of interest" description="Disordered" evidence="1">
    <location>
        <begin position="48"/>
        <end position="68"/>
    </location>
</feature>
<gene>
    <name evidence="2" type="ORF">DN745_01570</name>
</gene>
<dbReference type="InterPro" id="IPR022742">
    <property type="entry name" value="Hydrolase_4"/>
</dbReference>
<dbReference type="PROSITE" id="PS51257">
    <property type="entry name" value="PROKAR_LIPOPROTEIN"/>
    <property type="match status" value="1"/>
</dbReference>
<sequence>MIERADFRNPFGSAQMTRMLLTCTALLLASGCSVFDAQEKVDSQPIAQLQAAPEAPEAEPEPEEEPERPVREILAEAITFESLGDTLSGVIERPDTRQAPGPAVLILHATGPHDRRGHFKTGLGVQLPVEVAVYEDIAQHLVKNGYMVMRFDKRTCVKGGRPWCTYPRAYVESHRSELAEALEADAAAAVAKLRTDPRVDPTQIFIIGHGQGADLALALSPKVNPAGLLLLAPSPYPIDQIISHQIDTSLKHLQKEREKAGNTTEGTLLAQQTEELQKTQTLQSEGFAALRAGDFDQDELLGAPAKTWSGFFALHQRASAQLSQTSAPILAIFGSHDGVLPRGSARAFEEKTRPANAEDAETGSVDIVELPKTTHFMIDIDVEADPSSVSDAVQQQVLDFLDAQSETRD</sequence>
<dbReference type="OrthoDB" id="1412847at2"/>
<dbReference type="EMBL" id="CP030032">
    <property type="protein sequence ID" value="AWV88089.1"/>
    <property type="molecule type" value="Genomic_DNA"/>
</dbReference>
<dbReference type="PANTHER" id="PTHR43265">
    <property type="entry name" value="ESTERASE ESTD"/>
    <property type="match status" value="1"/>
</dbReference>